<evidence type="ECO:0000313" key="2">
    <source>
        <dbReference type="Proteomes" id="UP001610334"/>
    </source>
</evidence>
<sequence>MALLNQRLSQMQKDHLTIREKTGFLWHEKETTDFQSLLNNQVNALNLLLTALQCKSLIEQTRLLQTPKSRSTFTRIQDDASSLRSLHDSCSELTQTTTATDTSRFLDTRFSCDTRLFSTRVYRDAVVGTTQAADPPDAMDLAVDRTWNGWAIRHEMENLAMQDMRSQFKNKMVFLELGAVHSATDLLCRPTVYNETREEDERVLPCLGDPCDADADPDLCETEEWAMSDIPHPMPNPDELPADPEDYPSLLKRVSPKVFQVYCHNPPAPARPGWVSGLSIKPRDYPPAGGWAQTSFVFQHTISFMAPGDCSNPRLISRIKTGSHHDTEHIVELQTIAQFLQHATAGILIDGRPGNWNSLPCQLPLYRADLNTREIAARIMNAIGSNQSTGNFWLLEKTVNRMKSRAGCPSSSRAYSTNTTHHDQIFRNVNLVAGTRRSRMIANVLLPGQILGEIRAAIAVWVYLNGQDIVTSHRELTRNVRAVFTEIENRYNFAYPNNPIDLVNAWNEWHHHMLQYQARRTYDWVIDTITRTELVWRAVPRNNRMKVSVLGSLQLLRFWVNIYVNWNHPLF</sequence>
<protein>
    <submittedName>
        <fullName evidence="1">Uncharacterized protein</fullName>
    </submittedName>
</protein>
<dbReference type="Proteomes" id="UP001610334">
    <property type="component" value="Unassembled WGS sequence"/>
</dbReference>
<proteinExistence type="predicted"/>
<accession>A0ABR4GUI7</accession>
<evidence type="ECO:0000313" key="1">
    <source>
        <dbReference type="EMBL" id="KAL2802743.1"/>
    </source>
</evidence>
<gene>
    <name evidence="1" type="ORF">BJX63DRAFT_437563</name>
</gene>
<dbReference type="EMBL" id="JBFXLT010000165">
    <property type="protein sequence ID" value="KAL2802743.1"/>
    <property type="molecule type" value="Genomic_DNA"/>
</dbReference>
<organism evidence="1 2">
    <name type="scientific">Aspergillus granulosus</name>
    <dbReference type="NCBI Taxonomy" id="176169"/>
    <lineage>
        <taxon>Eukaryota</taxon>
        <taxon>Fungi</taxon>
        <taxon>Dikarya</taxon>
        <taxon>Ascomycota</taxon>
        <taxon>Pezizomycotina</taxon>
        <taxon>Eurotiomycetes</taxon>
        <taxon>Eurotiomycetidae</taxon>
        <taxon>Eurotiales</taxon>
        <taxon>Aspergillaceae</taxon>
        <taxon>Aspergillus</taxon>
        <taxon>Aspergillus subgen. Nidulantes</taxon>
    </lineage>
</organism>
<name>A0ABR4GUI7_9EURO</name>
<comment type="caution">
    <text evidence="1">The sequence shown here is derived from an EMBL/GenBank/DDBJ whole genome shotgun (WGS) entry which is preliminary data.</text>
</comment>
<keyword evidence="2" id="KW-1185">Reference proteome</keyword>
<reference evidence="1 2" key="1">
    <citation type="submission" date="2024-07" db="EMBL/GenBank/DDBJ databases">
        <title>Section-level genome sequencing and comparative genomics of Aspergillus sections Usti and Cavernicolus.</title>
        <authorList>
            <consortium name="Lawrence Berkeley National Laboratory"/>
            <person name="Nybo J.L."/>
            <person name="Vesth T.C."/>
            <person name="Theobald S."/>
            <person name="Frisvad J.C."/>
            <person name="Larsen T.O."/>
            <person name="Kjaerboelling I."/>
            <person name="Rothschild-Mancinelli K."/>
            <person name="Lyhne E.K."/>
            <person name="Kogle M.E."/>
            <person name="Barry K."/>
            <person name="Clum A."/>
            <person name="Na H."/>
            <person name="Ledsgaard L."/>
            <person name="Lin J."/>
            <person name="Lipzen A."/>
            <person name="Kuo A."/>
            <person name="Riley R."/>
            <person name="Mondo S."/>
            <person name="Labutti K."/>
            <person name="Haridas S."/>
            <person name="Pangalinan J."/>
            <person name="Salamov A.A."/>
            <person name="Simmons B.A."/>
            <person name="Magnuson J.K."/>
            <person name="Chen J."/>
            <person name="Drula E."/>
            <person name="Henrissat B."/>
            <person name="Wiebenga A."/>
            <person name="Lubbers R.J."/>
            <person name="Gomes A.C."/>
            <person name="Makela M.R."/>
            <person name="Stajich J."/>
            <person name="Grigoriev I.V."/>
            <person name="Mortensen U.H."/>
            <person name="De Vries R.P."/>
            <person name="Baker S.E."/>
            <person name="Andersen M.R."/>
        </authorList>
    </citation>
    <scope>NUCLEOTIDE SEQUENCE [LARGE SCALE GENOMIC DNA]</scope>
    <source>
        <strain evidence="1 2">CBS 588.65</strain>
    </source>
</reference>